<comment type="caution">
    <text evidence="7">The sequence shown here is derived from an EMBL/GenBank/DDBJ whole genome shotgun (WGS) entry which is preliminary data.</text>
</comment>
<feature type="compositionally biased region" description="Polar residues" evidence="5">
    <location>
        <begin position="389"/>
        <end position="403"/>
    </location>
</feature>
<gene>
    <name evidence="7" type="ORF">DH2020_039577</name>
</gene>
<organism evidence="7 8">
    <name type="scientific">Rehmannia glutinosa</name>
    <name type="common">Chinese foxglove</name>
    <dbReference type="NCBI Taxonomy" id="99300"/>
    <lineage>
        <taxon>Eukaryota</taxon>
        <taxon>Viridiplantae</taxon>
        <taxon>Streptophyta</taxon>
        <taxon>Embryophyta</taxon>
        <taxon>Tracheophyta</taxon>
        <taxon>Spermatophyta</taxon>
        <taxon>Magnoliopsida</taxon>
        <taxon>eudicotyledons</taxon>
        <taxon>Gunneridae</taxon>
        <taxon>Pentapetalae</taxon>
        <taxon>asterids</taxon>
        <taxon>lamiids</taxon>
        <taxon>Lamiales</taxon>
        <taxon>Orobanchaceae</taxon>
        <taxon>Rehmannieae</taxon>
        <taxon>Rehmannia</taxon>
    </lineage>
</organism>
<evidence type="ECO:0000313" key="7">
    <source>
        <dbReference type="EMBL" id="KAK6126682.1"/>
    </source>
</evidence>
<dbReference type="Gene3D" id="3.30.70.330">
    <property type="match status" value="1"/>
</dbReference>
<protein>
    <recommendedName>
        <fullName evidence="6">RRM domain-containing protein</fullName>
    </recommendedName>
</protein>
<name>A0ABR0UWL7_REHGL</name>
<dbReference type="InterPro" id="IPR012677">
    <property type="entry name" value="Nucleotide-bd_a/b_plait_sf"/>
</dbReference>
<dbReference type="Proteomes" id="UP001318860">
    <property type="component" value="Unassembled WGS sequence"/>
</dbReference>
<evidence type="ECO:0000256" key="4">
    <source>
        <dbReference type="PROSITE-ProRule" id="PRU00176"/>
    </source>
</evidence>
<feature type="region of interest" description="Disordered" evidence="5">
    <location>
        <begin position="532"/>
        <end position="569"/>
    </location>
</feature>
<evidence type="ECO:0000259" key="6">
    <source>
        <dbReference type="PROSITE" id="PS50102"/>
    </source>
</evidence>
<proteinExistence type="predicted"/>
<evidence type="ECO:0000256" key="5">
    <source>
        <dbReference type="SAM" id="MobiDB-lite"/>
    </source>
</evidence>
<dbReference type="PROSITE" id="PS50102">
    <property type="entry name" value="RRM"/>
    <property type="match status" value="1"/>
</dbReference>
<dbReference type="CDD" id="cd12226">
    <property type="entry name" value="RRM_NOL8"/>
    <property type="match status" value="1"/>
</dbReference>
<keyword evidence="2 4" id="KW-0694">RNA-binding</keyword>
<feature type="compositionally biased region" description="Polar residues" evidence="5">
    <location>
        <begin position="532"/>
        <end position="542"/>
    </location>
</feature>
<accession>A0ABR0UWL7</accession>
<feature type="compositionally biased region" description="Basic and acidic residues" evidence="5">
    <location>
        <begin position="459"/>
        <end position="475"/>
    </location>
</feature>
<feature type="compositionally biased region" description="Basic and acidic residues" evidence="5">
    <location>
        <begin position="549"/>
        <end position="561"/>
    </location>
</feature>
<feature type="region of interest" description="Disordered" evidence="5">
    <location>
        <begin position="436"/>
        <end position="494"/>
    </location>
</feature>
<feature type="region of interest" description="Disordered" evidence="5">
    <location>
        <begin position="336"/>
        <end position="408"/>
    </location>
</feature>
<dbReference type="InterPro" id="IPR000504">
    <property type="entry name" value="RRM_dom"/>
</dbReference>
<keyword evidence="3" id="KW-0539">Nucleus</keyword>
<reference evidence="7 8" key="1">
    <citation type="journal article" date="2021" name="Comput. Struct. Biotechnol. J.">
        <title>De novo genome assembly of the potent medicinal plant Rehmannia glutinosa using nanopore technology.</title>
        <authorList>
            <person name="Ma L."/>
            <person name="Dong C."/>
            <person name="Song C."/>
            <person name="Wang X."/>
            <person name="Zheng X."/>
            <person name="Niu Y."/>
            <person name="Chen S."/>
            <person name="Feng W."/>
        </authorList>
    </citation>
    <scope>NUCLEOTIDE SEQUENCE [LARGE SCALE GENOMIC DNA]</scope>
    <source>
        <strain evidence="7">DH-2019</strain>
    </source>
</reference>
<evidence type="ECO:0000256" key="1">
    <source>
        <dbReference type="ARBA" id="ARBA00004604"/>
    </source>
</evidence>
<dbReference type="PANTHER" id="PTHR23099">
    <property type="entry name" value="TRANSCRIPTIONAL REGULATOR"/>
    <property type="match status" value="1"/>
</dbReference>
<keyword evidence="8" id="KW-1185">Reference proteome</keyword>
<comment type="subcellular location">
    <subcellularLocation>
        <location evidence="1">Nucleus</location>
        <location evidence="1">Nucleolus</location>
    </subcellularLocation>
</comment>
<dbReference type="PANTHER" id="PTHR23099:SF0">
    <property type="entry name" value="GERM CELL NUCLEAR ACIDIC PROTEIN"/>
    <property type="match status" value="1"/>
</dbReference>
<feature type="domain" description="RRM" evidence="6">
    <location>
        <begin position="5"/>
        <end position="90"/>
    </location>
</feature>
<evidence type="ECO:0000256" key="3">
    <source>
        <dbReference type="ARBA" id="ARBA00023242"/>
    </source>
</evidence>
<dbReference type="InterPro" id="IPR034138">
    <property type="entry name" value="NOP8_RRM"/>
</dbReference>
<evidence type="ECO:0000313" key="8">
    <source>
        <dbReference type="Proteomes" id="UP001318860"/>
    </source>
</evidence>
<dbReference type="SUPFAM" id="SSF54928">
    <property type="entry name" value="RNA-binding domain, RBD"/>
    <property type="match status" value="1"/>
</dbReference>
<dbReference type="InterPro" id="IPR035979">
    <property type="entry name" value="RBD_domain_sf"/>
</dbReference>
<sequence>MVDKLRIYIGGLGSSVQEDDLKKTFTSPQLGTVDSVEIIRSKGRSFGYLEFVPVSDKGLAKLFSTVSLSLSRYNGCMWKGGRLKLEKAKEHYIFRLRREWTEDAELEIKSSSQSVDANESAHVLQKPKKDQDIDKLQLKLFFPKLRKIKPIPLKGTGKHKYSFQRVEIPPLPIHFCDCEEHSGPPVSAKRNTTNHLETDTYGVNEDELNMMKLVLNKLLEEDDTSKTVPNEAELTKEINKDITYADDLQVDDNEDEQESDEDNLVINIVGQRSKRVAVFEDWGQKTTATNQVNILLNIRWFCVYSFLIPYKPLVLTIFPAIHVQNSLVRETESFNRPIPKMHGNNKEKLLPDKKRKQSARENYSNDTVPSKRKVRKGGLNDSTDDPVAVNTQPTDTESGSIQLSRDVASSHKSTWKDIVIEKGTTAFHISDIMVDPNSDVETKPRSDRLSPAPCLNENDDQKDQSSQDKDLEKLSDVQSTKPSGSEDKSTRGPSWLQKSSWLQLVGGSNNSAFNIGQILPGVTFENQESQQFGNNDFLNSRNGEQHGFVSKDRNSPIEDIGKPQGKGNKDIYATPGNQNVDVLTNEQNHAGLDGEQPNSDSMQTVEEKNEVSAPMHGTNVLPNNRAVRDIVISETCPFMRNAASMKEWMKTKAALSGSHKKKGKGKEPVQD</sequence>
<evidence type="ECO:0000256" key="2">
    <source>
        <dbReference type="ARBA" id="ARBA00022884"/>
    </source>
</evidence>
<dbReference type="EMBL" id="JABTTQ020002022">
    <property type="protein sequence ID" value="KAK6126682.1"/>
    <property type="molecule type" value="Genomic_DNA"/>
</dbReference>